<evidence type="ECO:0000256" key="1">
    <source>
        <dbReference type="ARBA" id="ARBA00004651"/>
    </source>
</evidence>
<keyword evidence="5 6" id="KW-0472">Membrane</keyword>
<dbReference type="GO" id="GO:0005886">
    <property type="term" value="C:plasma membrane"/>
    <property type="evidence" value="ECO:0007669"/>
    <property type="project" value="UniProtKB-SubCell"/>
</dbReference>
<dbReference type="SUPFAM" id="SSF103473">
    <property type="entry name" value="MFS general substrate transporter"/>
    <property type="match status" value="1"/>
</dbReference>
<protein>
    <submittedName>
        <fullName evidence="8">DHA1 family inner membrane transport protein</fullName>
    </submittedName>
</protein>
<dbReference type="Pfam" id="PF07690">
    <property type="entry name" value="MFS_1"/>
    <property type="match status" value="1"/>
</dbReference>
<dbReference type="Gene3D" id="1.20.1250.20">
    <property type="entry name" value="MFS general substrate transporter like domains"/>
    <property type="match status" value="1"/>
</dbReference>
<dbReference type="InterPro" id="IPR036259">
    <property type="entry name" value="MFS_trans_sf"/>
</dbReference>
<evidence type="ECO:0000256" key="2">
    <source>
        <dbReference type="ARBA" id="ARBA00022475"/>
    </source>
</evidence>
<dbReference type="InterPro" id="IPR020846">
    <property type="entry name" value="MFS_dom"/>
</dbReference>
<evidence type="ECO:0000256" key="3">
    <source>
        <dbReference type="ARBA" id="ARBA00022692"/>
    </source>
</evidence>
<feature type="transmembrane region" description="Helical" evidence="6">
    <location>
        <begin position="216"/>
        <end position="237"/>
    </location>
</feature>
<dbReference type="EMBL" id="VIWU01000001">
    <property type="protein sequence ID" value="TWF77351.1"/>
    <property type="molecule type" value="Genomic_DNA"/>
</dbReference>
<dbReference type="Proteomes" id="UP000321261">
    <property type="component" value="Unassembled WGS sequence"/>
</dbReference>
<feature type="transmembrane region" description="Helical" evidence="6">
    <location>
        <begin position="249"/>
        <end position="266"/>
    </location>
</feature>
<evidence type="ECO:0000259" key="7">
    <source>
        <dbReference type="PROSITE" id="PS50850"/>
    </source>
</evidence>
<evidence type="ECO:0000256" key="6">
    <source>
        <dbReference type="SAM" id="Phobius"/>
    </source>
</evidence>
<evidence type="ECO:0000313" key="8">
    <source>
        <dbReference type="EMBL" id="TWF77351.1"/>
    </source>
</evidence>
<comment type="caution">
    <text evidence="8">The sequence shown here is derived from an EMBL/GenBank/DDBJ whole genome shotgun (WGS) entry which is preliminary data.</text>
</comment>
<dbReference type="PANTHER" id="PTHR43124:SF3">
    <property type="entry name" value="CHLORAMPHENICOL EFFLUX PUMP RV0191"/>
    <property type="match status" value="1"/>
</dbReference>
<feature type="transmembrane region" description="Helical" evidence="6">
    <location>
        <begin position="115"/>
        <end position="136"/>
    </location>
</feature>
<dbReference type="InterPro" id="IPR011701">
    <property type="entry name" value="MFS"/>
</dbReference>
<evidence type="ECO:0000256" key="4">
    <source>
        <dbReference type="ARBA" id="ARBA00022989"/>
    </source>
</evidence>
<name>A0A561SR76_9PSEU</name>
<keyword evidence="3 6" id="KW-0812">Transmembrane</keyword>
<feature type="transmembrane region" description="Helical" evidence="6">
    <location>
        <begin position="143"/>
        <end position="163"/>
    </location>
</feature>
<dbReference type="PROSITE" id="PS50850">
    <property type="entry name" value="MFS"/>
    <property type="match status" value="1"/>
</dbReference>
<feature type="transmembrane region" description="Helical" evidence="6">
    <location>
        <begin position="303"/>
        <end position="324"/>
    </location>
</feature>
<organism evidence="8 9">
    <name type="scientific">Pseudonocardia hierapolitana</name>
    <dbReference type="NCBI Taxonomy" id="1128676"/>
    <lineage>
        <taxon>Bacteria</taxon>
        <taxon>Bacillati</taxon>
        <taxon>Actinomycetota</taxon>
        <taxon>Actinomycetes</taxon>
        <taxon>Pseudonocardiales</taxon>
        <taxon>Pseudonocardiaceae</taxon>
        <taxon>Pseudonocardia</taxon>
    </lineage>
</organism>
<feature type="transmembrane region" description="Helical" evidence="6">
    <location>
        <begin position="278"/>
        <end position="297"/>
    </location>
</feature>
<dbReference type="CDD" id="cd17324">
    <property type="entry name" value="MFS_NepI_like"/>
    <property type="match status" value="1"/>
</dbReference>
<proteinExistence type="predicted"/>
<feature type="transmembrane region" description="Helical" evidence="6">
    <location>
        <begin position="373"/>
        <end position="392"/>
    </location>
</feature>
<comment type="subcellular location">
    <subcellularLocation>
        <location evidence="1">Cell membrane</location>
        <topology evidence="1">Multi-pass membrane protein</topology>
    </subcellularLocation>
</comment>
<keyword evidence="2" id="KW-1003">Cell membrane</keyword>
<dbReference type="InterPro" id="IPR050189">
    <property type="entry name" value="MFS_Efflux_Transporters"/>
</dbReference>
<feature type="domain" description="Major facilitator superfamily (MFS) profile" evidence="7">
    <location>
        <begin position="19"/>
        <end position="396"/>
    </location>
</feature>
<dbReference type="RefSeq" id="WP_147256544.1">
    <property type="nucleotide sequence ID" value="NZ_VIWU01000001.1"/>
</dbReference>
<dbReference type="PANTHER" id="PTHR43124">
    <property type="entry name" value="PURINE EFFLUX PUMP PBUE"/>
    <property type="match status" value="1"/>
</dbReference>
<evidence type="ECO:0000313" key="9">
    <source>
        <dbReference type="Proteomes" id="UP000321261"/>
    </source>
</evidence>
<dbReference type="AlphaFoldDB" id="A0A561SR76"/>
<dbReference type="GO" id="GO:0022857">
    <property type="term" value="F:transmembrane transporter activity"/>
    <property type="evidence" value="ECO:0007669"/>
    <property type="project" value="InterPro"/>
</dbReference>
<accession>A0A561SR76</accession>
<sequence>MTAVAIAAPPVSRSFPRLALLALAAGAFVMCTAEFVIAGLLPDIASDLGVGISTAGLLISGYAVAIVVGGPLFVVAGTRIPRGRLLVFAAAVFVAGNVLSAVAGTYGLLMAGRVLGAFGQGAFLATASVVAADLVAPSLRTRAIALVFAGGTAANVAGSPLGALVGQLSGWRATFWAVAVLGAAALAAVLAAVPATPPSPPTTLRGGLQVFRNRQVWLTLAIGVAGPGGLFAAYTYIAPLLTSASGYPPQAIAAVLGLFGIGLLVGNAIGGRFGGAQLRVLGIALAVLGAGLAGLAIGAHSAVVATILLVVVGAGAFAMVAPFMTRLIDQAAGAPLLAAAAGGSATNTGAALGAYLGGLAIDTPLGVTGPPAVGAVIAAFGLVAVLAARTAATRYP</sequence>
<keyword evidence="4 6" id="KW-1133">Transmembrane helix</keyword>
<feature type="transmembrane region" description="Helical" evidence="6">
    <location>
        <begin position="57"/>
        <end position="78"/>
    </location>
</feature>
<reference evidence="8 9" key="1">
    <citation type="submission" date="2019-06" db="EMBL/GenBank/DDBJ databases">
        <title>Sequencing the genomes of 1000 actinobacteria strains.</title>
        <authorList>
            <person name="Klenk H.-P."/>
        </authorList>
    </citation>
    <scope>NUCLEOTIDE SEQUENCE [LARGE SCALE GENOMIC DNA]</scope>
    <source>
        <strain evidence="8 9">DSM 45671</strain>
    </source>
</reference>
<dbReference type="OrthoDB" id="9814237at2"/>
<feature type="transmembrane region" description="Helical" evidence="6">
    <location>
        <begin position="336"/>
        <end position="361"/>
    </location>
</feature>
<feature type="transmembrane region" description="Helical" evidence="6">
    <location>
        <begin position="85"/>
        <end position="109"/>
    </location>
</feature>
<gene>
    <name evidence="8" type="ORF">FHX44_113260</name>
</gene>
<keyword evidence="9" id="KW-1185">Reference proteome</keyword>
<evidence type="ECO:0000256" key="5">
    <source>
        <dbReference type="ARBA" id="ARBA00023136"/>
    </source>
</evidence>
<feature type="transmembrane region" description="Helical" evidence="6">
    <location>
        <begin position="175"/>
        <end position="195"/>
    </location>
</feature>